<proteinExistence type="inferred from homology"/>
<keyword evidence="9" id="KW-1185">Reference proteome</keyword>
<evidence type="ECO:0000256" key="2">
    <source>
        <dbReference type="ARBA" id="ARBA00022448"/>
    </source>
</evidence>
<feature type="transmembrane region" description="Helical" evidence="7">
    <location>
        <begin position="350"/>
        <end position="373"/>
    </location>
</feature>
<keyword evidence="6" id="KW-0769">Symport</keyword>
<dbReference type="InterPro" id="IPR000175">
    <property type="entry name" value="Na/ntran_symport"/>
</dbReference>
<dbReference type="PRINTS" id="PR00176">
    <property type="entry name" value="NANEUSMPORT"/>
</dbReference>
<dbReference type="PANTHER" id="PTHR42948:SF1">
    <property type="entry name" value="TRANSPORTER"/>
    <property type="match status" value="1"/>
</dbReference>
<dbReference type="EMBL" id="JAFBEE010000009">
    <property type="protein sequence ID" value="MBM7615076.1"/>
    <property type="molecule type" value="Genomic_DNA"/>
</dbReference>
<dbReference type="PROSITE" id="PS00610">
    <property type="entry name" value="NA_NEUROTRAN_SYMP_1"/>
    <property type="match status" value="1"/>
</dbReference>
<dbReference type="SUPFAM" id="SSF161070">
    <property type="entry name" value="SNF-like"/>
    <property type="match status" value="1"/>
</dbReference>
<feature type="transmembrane region" description="Helical" evidence="7">
    <location>
        <begin position="20"/>
        <end position="37"/>
    </location>
</feature>
<feature type="transmembrane region" description="Helical" evidence="7">
    <location>
        <begin position="214"/>
        <end position="241"/>
    </location>
</feature>
<evidence type="ECO:0000256" key="4">
    <source>
        <dbReference type="ARBA" id="ARBA00022989"/>
    </source>
</evidence>
<dbReference type="PROSITE" id="PS50267">
    <property type="entry name" value="NA_NEUROTRAN_SYMP_3"/>
    <property type="match status" value="1"/>
</dbReference>
<dbReference type="NCBIfam" id="NF037979">
    <property type="entry name" value="Na_transp"/>
    <property type="match status" value="1"/>
</dbReference>
<evidence type="ECO:0000256" key="1">
    <source>
        <dbReference type="ARBA" id="ARBA00004141"/>
    </source>
</evidence>
<evidence type="ECO:0000313" key="9">
    <source>
        <dbReference type="Proteomes" id="UP001314796"/>
    </source>
</evidence>
<feature type="transmembrane region" description="Helical" evidence="7">
    <location>
        <begin position="177"/>
        <end position="194"/>
    </location>
</feature>
<evidence type="ECO:0000256" key="7">
    <source>
        <dbReference type="SAM" id="Phobius"/>
    </source>
</evidence>
<organism evidence="8 9">
    <name type="scientific">Alkaliphilus hydrothermalis</name>
    <dbReference type="NCBI Taxonomy" id="1482730"/>
    <lineage>
        <taxon>Bacteria</taxon>
        <taxon>Bacillati</taxon>
        <taxon>Bacillota</taxon>
        <taxon>Clostridia</taxon>
        <taxon>Peptostreptococcales</taxon>
        <taxon>Natronincolaceae</taxon>
        <taxon>Alkaliphilus</taxon>
    </lineage>
</organism>
<gene>
    <name evidence="8" type="ORF">JOC73_001638</name>
</gene>
<dbReference type="InterPro" id="IPR047218">
    <property type="entry name" value="YocR/YhdH-like"/>
</dbReference>
<dbReference type="Pfam" id="PF00209">
    <property type="entry name" value="SNF"/>
    <property type="match status" value="2"/>
</dbReference>
<evidence type="ECO:0000256" key="5">
    <source>
        <dbReference type="ARBA" id="ARBA00023136"/>
    </source>
</evidence>
<dbReference type="Proteomes" id="UP001314796">
    <property type="component" value="Unassembled WGS sequence"/>
</dbReference>
<keyword evidence="4 7" id="KW-1133">Transmembrane helix</keyword>
<evidence type="ECO:0000313" key="8">
    <source>
        <dbReference type="EMBL" id="MBM7615076.1"/>
    </source>
</evidence>
<comment type="subcellular location">
    <subcellularLocation>
        <location evidence="1">Membrane</location>
        <topology evidence="1">Multi-pass membrane protein</topology>
    </subcellularLocation>
</comment>
<feature type="transmembrane region" description="Helical" evidence="7">
    <location>
        <begin position="431"/>
        <end position="453"/>
    </location>
</feature>
<sequence>MNLNTNLNEKKEREQWGSKIGFLLAAAGSAVGLGNIWKFPYMAGKNGGGAFVLIYFAMLIIVGFTLMMAELTIGRHTQLSPVGAYRKLKAKWAWVGSIGVLAGFIILSFYSVIGGWVIKYIVKGITGAFAGVEATAFEGIFVNFITSPAEPLIYHALFMILTLGIVFGGIKGGIEKYSKILMPALFIMMTLVMVRSMTLPGAMEGVKFMLKPDFSAISGGTILAALGQVFFSLSLGMGTMITYGSYLSKDENLVESSFQIPLIDTAVALIAGLTVLPAVFAFGFDPSGGPGLLFITLPAVFSQMPLGSIFAIIFFVLVLFAALTSSISLLEVVVSYVVDEMNWERKKASLIFGILIFLMGIPSSLGLGVWSNIKLIGGKDILDSMSFLAENVMMPLGGLLLCIFIGWVWGLDNAYKEVTNDGKVKFGLMHVWGFVIKYVAPIAIAVIFVQGVFFS</sequence>
<comment type="caution">
    <text evidence="8">The sequence shown here is derived from an EMBL/GenBank/DDBJ whole genome shotgun (WGS) entry which is preliminary data.</text>
</comment>
<reference evidence="8 9" key="1">
    <citation type="submission" date="2021-01" db="EMBL/GenBank/DDBJ databases">
        <title>Genomic Encyclopedia of Type Strains, Phase IV (KMG-IV): sequencing the most valuable type-strain genomes for metagenomic binning, comparative biology and taxonomic classification.</title>
        <authorList>
            <person name="Goeker M."/>
        </authorList>
    </citation>
    <scope>NUCLEOTIDE SEQUENCE [LARGE SCALE GENOMIC DNA]</scope>
    <source>
        <strain evidence="8 9">DSM 25890</strain>
    </source>
</reference>
<feature type="transmembrane region" description="Helical" evidence="7">
    <location>
        <begin position="262"/>
        <end position="284"/>
    </location>
</feature>
<dbReference type="PANTHER" id="PTHR42948">
    <property type="entry name" value="TRANSPORTER"/>
    <property type="match status" value="1"/>
</dbReference>
<evidence type="ECO:0000256" key="3">
    <source>
        <dbReference type="ARBA" id="ARBA00022692"/>
    </source>
</evidence>
<evidence type="ECO:0000256" key="6">
    <source>
        <dbReference type="RuleBase" id="RU003732"/>
    </source>
</evidence>
<dbReference type="CDD" id="cd10336">
    <property type="entry name" value="SLC6sbd_Tyt1-Like"/>
    <property type="match status" value="1"/>
</dbReference>
<dbReference type="RefSeq" id="WP_204401887.1">
    <property type="nucleotide sequence ID" value="NZ_JAFBEE010000009.1"/>
</dbReference>
<name>A0ABS2NQ66_9FIRM</name>
<feature type="transmembrane region" description="Helical" evidence="7">
    <location>
        <begin position="309"/>
        <end position="338"/>
    </location>
</feature>
<comment type="similarity">
    <text evidence="6">Belongs to the sodium:neurotransmitter symporter (SNF) (TC 2.A.22) family.</text>
</comment>
<keyword evidence="2 6" id="KW-0813">Transport</keyword>
<feature type="transmembrane region" description="Helical" evidence="7">
    <location>
        <begin position="92"/>
        <end position="113"/>
    </location>
</feature>
<feature type="transmembrane region" description="Helical" evidence="7">
    <location>
        <begin position="49"/>
        <end position="71"/>
    </location>
</feature>
<feature type="transmembrane region" description="Helical" evidence="7">
    <location>
        <begin position="152"/>
        <end position="170"/>
    </location>
</feature>
<feature type="transmembrane region" description="Helical" evidence="7">
    <location>
        <begin position="393"/>
        <end position="411"/>
    </location>
</feature>
<keyword evidence="5 7" id="KW-0472">Membrane</keyword>
<dbReference type="InterPro" id="IPR037272">
    <property type="entry name" value="SNS_sf"/>
</dbReference>
<protein>
    <recommendedName>
        <fullName evidence="6">Transporter</fullName>
    </recommendedName>
</protein>
<accession>A0ABS2NQ66</accession>
<keyword evidence="3 6" id="KW-0812">Transmembrane</keyword>